<proteinExistence type="predicted"/>
<reference evidence="1" key="1">
    <citation type="journal article" date="2014" name="Int. J. Syst. Evol. Microbiol.">
        <title>Complete genome sequence of Corynebacterium casei LMG S-19264T (=DSM 44701T), isolated from a smear-ripened cheese.</title>
        <authorList>
            <consortium name="US DOE Joint Genome Institute (JGI-PGF)"/>
            <person name="Walter F."/>
            <person name="Albersmeier A."/>
            <person name="Kalinowski J."/>
            <person name="Ruckert C."/>
        </authorList>
    </citation>
    <scope>NUCLEOTIDE SEQUENCE</scope>
    <source>
        <strain evidence="1">NBRC 110023</strain>
    </source>
</reference>
<sequence>MKTVIPIVAIVIFVIGWFLYADKLYDTETRRVPHSAELSLEGGTQGSVSVKIERNDLMNATEPNTCSESLYRALGASDQTNFDAEDYYSMVKYAYESDTQAVLEWGSQLKILLVELNAAKSESNWDGLLNKVGSGEIDVSALTAKGQHLFDLVVMMDAPDETLTELVSMGFSPSMRLFQKFSKTQWIYSNQDLHWLDSFYIPDISYTIIENGEMYNFATYSLKNRNINAYDYWVSKGVNANLDELSIDVLRNLVDAIDSNALIQNGTLDVNIAALRENVVRELESKIDNHDNADPPEDMLALRNSKLKAYSNFQLYPVRICSNSSKVRVIDVETNMVVDSILESFDEKSIVTADIHPFYVDLYFIRQKDKLTYDVHDVAESNAADKEFISRVGKHDYVVITDKYITKELHFVDYLISIEADASLVTRLIDKGYYIGYPRLIYYLNEADTKEYMLSIMKATDRDFGMLQHGKSLAYVAATYQQIDTLKMLEKEFGIKIDGHGTDAVHTILSSPYVLDYVDILKYLLKNRPLTKHHKAILQIYKEYEHEKYMALVASLDLE</sequence>
<organism evidence="1 2">
    <name type="scientific">Agaribacter marinus</name>
    <dbReference type="NCBI Taxonomy" id="1431249"/>
    <lineage>
        <taxon>Bacteria</taxon>
        <taxon>Pseudomonadati</taxon>
        <taxon>Pseudomonadota</taxon>
        <taxon>Gammaproteobacteria</taxon>
        <taxon>Alteromonadales</taxon>
        <taxon>Alteromonadaceae</taxon>
        <taxon>Agaribacter</taxon>
    </lineage>
</organism>
<evidence type="ECO:0000313" key="1">
    <source>
        <dbReference type="EMBL" id="GLR71089.1"/>
    </source>
</evidence>
<name>A0AA37WK54_9ALTE</name>
<dbReference type="Proteomes" id="UP001156601">
    <property type="component" value="Unassembled WGS sequence"/>
</dbReference>
<dbReference type="AlphaFoldDB" id="A0AA37WK54"/>
<dbReference type="RefSeq" id="WP_284217388.1">
    <property type="nucleotide sequence ID" value="NZ_BSOT01000005.1"/>
</dbReference>
<accession>A0AA37WK54</accession>
<evidence type="ECO:0000313" key="2">
    <source>
        <dbReference type="Proteomes" id="UP001156601"/>
    </source>
</evidence>
<keyword evidence="2" id="KW-1185">Reference proteome</keyword>
<dbReference type="EMBL" id="BSOT01000005">
    <property type="protein sequence ID" value="GLR71089.1"/>
    <property type="molecule type" value="Genomic_DNA"/>
</dbReference>
<comment type="caution">
    <text evidence="1">The sequence shown here is derived from an EMBL/GenBank/DDBJ whole genome shotgun (WGS) entry which is preliminary data.</text>
</comment>
<gene>
    <name evidence="1" type="ORF">GCM10007852_19970</name>
</gene>
<protein>
    <submittedName>
        <fullName evidence="1">Uncharacterized protein</fullName>
    </submittedName>
</protein>
<reference evidence="1" key="2">
    <citation type="submission" date="2023-01" db="EMBL/GenBank/DDBJ databases">
        <title>Draft genome sequence of Agaribacter marinus strain NBRC 110023.</title>
        <authorList>
            <person name="Sun Q."/>
            <person name="Mori K."/>
        </authorList>
    </citation>
    <scope>NUCLEOTIDE SEQUENCE</scope>
    <source>
        <strain evidence="1">NBRC 110023</strain>
    </source>
</reference>